<sequence length="64" mass="7450">MRISQFLFLALTTALATYWMNEAILAGEYIWAAIYGFFVVRNLRLSYRVSKVIRVVESLTKKTD</sequence>
<evidence type="ECO:0000313" key="2">
    <source>
        <dbReference type="EMBL" id="MTB64180.1"/>
    </source>
</evidence>
<feature type="transmembrane region" description="Helical" evidence="1">
    <location>
        <begin position="26"/>
        <end position="44"/>
    </location>
</feature>
<evidence type="ECO:0000313" key="4">
    <source>
        <dbReference type="Proteomes" id="UP000435060"/>
    </source>
</evidence>
<dbReference type="RefSeq" id="WP_154608172.1">
    <property type="nucleotide sequence ID" value="NZ_CP072115.1"/>
</dbReference>
<reference evidence="3 5" key="1">
    <citation type="submission" date="2019-10" db="EMBL/GenBank/DDBJ databases">
        <title>Streptococcis sp, isolated from the respiratory tract of Marmot.</title>
        <authorList>
            <person name="Zhang G."/>
        </authorList>
    </citation>
    <scope>NUCLEOTIDE SEQUENCE [LARGE SCALE GENOMIC DNA]</scope>
    <source>
        <strain evidence="3">Zg-70</strain>
        <strain evidence="5">zg-70</strain>
    </source>
</reference>
<keyword evidence="1" id="KW-0472">Membrane</keyword>
<dbReference type="AlphaFoldDB" id="A0A6I4RH67"/>
<evidence type="ECO:0000313" key="3">
    <source>
        <dbReference type="EMBL" id="MWV56167.1"/>
    </source>
</evidence>
<gene>
    <name evidence="2" type="ORF">GGG87_04075</name>
    <name evidence="3" type="ORF">GGH11_04110</name>
</gene>
<dbReference type="Proteomes" id="UP000435060">
    <property type="component" value="Unassembled WGS sequence"/>
</dbReference>
<keyword evidence="4" id="KW-1185">Reference proteome</keyword>
<dbReference type="EMBL" id="WLCG01000004">
    <property type="protein sequence ID" value="MTB64180.1"/>
    <property type="molecule type" value="Genomic_DNA"/>
</dbReference>
<keyword evidence="1" id="KW-0812">Transmembrane</keyword>
<dbReference type="EMBL" id="WUBJ01000004">
    <property type="protein sequence ID" value="MWV56167.1"/>
    <property type="molecule type" value="Genomic_DNA"/>
</dbReference>
<dbReference type="InterPro" id="IPR021690">
    <property type="entry name" value="DUF3272"/>
</dbReference>
<evidence type="ECO:0000256" key="1">
    <source>
        <dbReference type="SAM" id="Phobius"/>
    </source>
</evidence>
<keyword evidence="1" id="KW-1133">Transmembrane helix</keyword>
<name>A0A6I4RH67_9STRE</name>
<comment type="caution">
    <text evidence="3">The sequence shown here is derived from an EMBL/GenBank/DDBJ whole genome shotgun (WGS) entry which is preliminary data.</text>
</comment>
<dbReference type="Proteomes" id="UP000435423">
    <property type="component" value="Unassembled WGS sequence"/>
</dbReference>
<organism evidence="3 5">
    <name type="scientific">Streptococcus zhangguiae</name>
    <dbReference type="NCBI Taxonomy" id="2664091"/>
    <lineage>
        <taxon>Bacteria</taxon>
        <taxon>Bacillati</taxon>
        <taxon>Bacillota</taxon>
        <taxon>Bacilli</taxon>
        <taxon>Lactobacillales</taxon>
        <taxon>Streptococcaceae</taxon>
        <taxon>Streptococcus</taxon>
    </lineage>
</organism>
<protein>
    <submittedName>
        <fullName evidence="3">DUF3272 family protein</fullName>
    </submittedName>
</protein>
<accession>A0A6I4RH67</accession>
<dbReference type="Pfam" id="PF11676">
    <property type="entry name" value="DUF3272"/>
    <property type="match status" value="1"/>
</dbReference>
<proteinExistence type="predicted"/>
<reference evidence="2 4" key="2">
    <citation type="submission" date="2019-11" db="EMBL/GenBank/DDBJ databases">
        <title>Streptococcis sp. isolated from the respiratory tract of Marmot.</title>
        <authorList>
            <person name="Zhang G."/>
        </authorList>
    </citation>
    <scope>NUCLEOTIDE SEQUENCE [LARGE SCALE GENOMIC DNA]</scope>
    <source>
        <strain evidence="4">zg-86</strain>
        <strain evidence="2">Zg-86</strain>
    </source>
</reference>
<evidence type="ECO:0000313" key="5">
    <source>
        <dbReference type="Proteomes" id="UP000435423"/>
    </source>
</evidence>